<accession>A0ABY9VYY0</accession>
<feature type="region of interest" description="Disordered" evidence="1">
    <location>
        <begin position="117"/>
        <end position="216"/>
    </location>
</feature>
<feature type="compositionally biased region" description="Low complexity" evidence="1">
    <location>
        <begin position="147"/>
        <end position="164"/>
    </location>
</feature>
<reference evidence="2 3" key="1">
    <citation type="submission" date="2023-09" db="EMBL/GenBank/DDBJ databases">
        <title>Genome completion map analysis of the actinomycetes C11-1.</title>
        <authorList>
            <person name="Qin P."/>
            <person name="Guan P."/>
        </authorList>
    </citation>
    <scope>NUCLEOTIDE SEQUENCE [LARGE SCALE GENOMIC DNA]</scope>
    <source>
        <strain evidence="2 3">C11-1</strain>
    </source>
</reference>
<evidence type="ECO:0000313" key="3">
    <source>
        <dbReference type="Proteomes" id="UP001303236"/>
    </source>
</evidence>
<protein>
    <submittedName>
        <fullName evidence="2">MarR family transcriptional regulator</fullName>
    </submittedName>
</protein>
<keyword evidence="3" id="KW-1185">Reference proteome</keyword>
<dbReference type="EMBL" id="CP134500">
    <property type="protein sequence ID" value="WNF28755.1"/>
    <property type="molecule type" value="Genomic_DNA"/>
</dbReference>
<gene>
    <name evidence="2" type="ORF">RI138_19030</name>
</gene>
<name>A0ABY9VYY0_9ACTN</name>
<proteinExistence type="predicted"/>
<organism evidence="2 3">
    <name type="scientific">Streptomyces durocortorensis</name>
    <dbReference type="NCBI Taxonomy" id="2811104"/>
    <lineage>
        <taxon>Bacteria</taxon>
        <taxon>Bacillati</taxon>
        <taxon>Actinomycetota</taxon>
        <taxon>Actinomycetes</taxon>
        <taxon>Kitasatosporales</taxon>
        <taxon>Streptomycetaceae</taxon>
        <taxon>Streptomyces</taxon>
    </lineage>
</organism>
<sequence>MAKPGYGKQSAPQQLPPTSGDFAFLPLRERYVAGFNDRLPEGALMSVKSLAKQLPLYGQQAIGTALKTLSVAGHLRRARCEVGVGDETRWVFRTYWSRTARDNEWWNAYLTAENAHRPATPAPAAPTPGTPDTAAPPPPPWVPAEEPPSAAAEGPEAPQAAEAPQSDGAPQPAAVLAPTPVPHQRLATGSETEGATGSKSATGGAGEAPARTGAPPSPAYLALAHLGRKDERLTLSAGDCAGLEALAAKWLARGVTVDCLTMALTAGLPPHVDHPLGFLRSRLIDKMPPLLPAEGASLEGASPHGPAPDSPRHLLVECTDCGTPGRPEALPDGLCRHCRPDHRTEPPAIPDAPDGPDVGAHVAGLRELLRVR</sequence>
<feature type="compositionally biased region" description="Low complexity" evidence="1">
    <location>
        <begin position="192"/>
        <end position="202"/>
    </location>
</feature>
<dbReference type="Proteomes" id="UP001303236">
    <property type="component" value="Chromosome"/>
</dbReference>
<evidence type="ECO:0000256" key="1">
    <source>
        <dbReference type="SAM" id="MobiDB-lite"/>
    </source>
</evidence>
<feature type="compositionally biased region" description="Pro residues" evidence="1">
    <location>
        <begin position="120"/>
        <end position="146"/>
    </location>
</feature>
<evidence type="ECO:0000313" key="2">
    <source>
        <dbReference type="EMBL" id="WNF28755.1"/>
    </source>
</evidence>